<reference evidence="2 3" key="1">
    <citation type="submission" date="2019-02" db="EMBL/GenBank/DDBJ databases">
        <title>Genome sequencing of Clostridium botulinum clinical isolates.</title>
        <authorList>
            <person name="Brunt J."/>
            <person name="Van Vliet A.H.M."/>
            <person name="Stringer S.C."/>
            <person name="Grant K.A."/>
            <person name="Carter A.C."/>
            <person name="Peck M.W."/>
        </authorList>
    </citation>
    <scope>NUCLEOTIDE SEQUENCE [LARGE SCALE GENOMIC DNA]</scope>
    <source>
        <strain evidence="2 3">H142660711</strain>
    </source>
</reference>
<dbReference type="AlphaFoldDB" id="A0A846I3G0"/>
<keyword evidence="1" id="KW-1133">Transmembrane helix</keyword>
<organism evidence="2 3">
    <name type="scientific">Clostridium botulinum</name>
    <dbReference type="NCBI Taxonomy" id="1491"/>
    <lineage>
        <taxon>Bacteria</taxon>
        <taxon>Bacillati</taxon>
        <taxon>Bacillota</taxon>
        <taxon>Clostridia</taxon>
        <taxon>Eubacteriales</taxon>
        <taxon>Clostridiaceae</taxon>
        <taxon>Clostridium</taxon>
    </lineage>
</organism>
<sequence>MKKSNSPRQILSKSKNNLIKSNVYIVYILLFANNYYTYYLWKLSDN</sequence>
<name>A0A846I3G0_CLOBO</name>
<evidence type="ECO:0000313" key="2">
    <source>
        <dbReference type="EMBL" id="NEZ94038.1"/>
    </source>
</evidence>
<dbReference type="Proteomes" id="UP000473887">
    <property type="component" value="Unassembled WGS sequence"/>
</dbReference>
<evidence type="ECO:0000313" key="3">
    <source>
        <dbReference type="Proteomes" id="UP000473887"/>
    </source>
</evidence>
<accession>A0A846I3G0</accession>
<comment type="caution">
    <text evidence="2">The sequence shown here is derived from an EMBL/GenBank/DDBJ whole genome shotgun (WGS) entry which is preliminary data.</text>
</comment>
<keyword evidence="1" id="KW-0812">Transmembrane</keyword>
<protein>
    <submittedName>
        <fullName evidence="2">Uncharacterized protein</fullName>
    </submittedName>
</protein>
<gene>
    <name evidence="2" type="ORF">EXM69_19360</name>
</gene>
<dbReference type="EMBL" id="SGKC01000065">
    <property type="protein sequence ID" value="NEZ94038.1"/>
    <property type="molecule type" value="Genomic_DNA"/>
</dbReference>
<feature type="transmembrane region" description="Helical" evidence="1">
    <location>
        <begin position="21"/>
        <end position="41"/>
    </location>
</feature>
<keyword evidence="1" id="KW-0472">Membrane</keyword>
<proteinExistence type="predicted"/>
<evidence type="ECO:0000256" key="1">
    <source>
        <dbReference type="SAM" id="Phobius"/>
    </source>
</evidence>